<evidence type="ECO:0000313" key="4">
    <source>
        <dbReference type="Proteomes" id="UP000293331"/>
    </source>
</evidence>
<feature type="compositionally biased region" description="Basic and acidic residues" evidence="1">
    <location>
        <begin position="102"/>
        <end position="125"/>
    </location>
</feature>
<dbReference type="Pfam" id="PF05656">
    <property type="entry name" value="DUF805"/>
    <property type="match status" value="1"/>
</dbReference>
<dbReference type="EMBL" id="SEWG01000010">
    <property type="protein sequence ID" value="RYU86147.1"/>
    <property type="molecule type" value="Genomic_DNA"/>
</dbReference>
<keyword evidence="2" id="KW-0472">Membrane</keyword>
<dbReference type="GO" id="GO:0005886">
    <property type="term" value="C:plasma membrane"/>
    <property type="evidence" value="ECO:0007669"/>
    <property type="project" value="TreeGrafter"/>
</dbReference>
<evidence type="ECO:0000313" key="3">
    <source>
        <dbReference type="EMBL" id="RYU86147.1"/>
    </source>
</evidence>
<proteinExistence type="predicted"/>
<dbReference type="Proteomes" id="UP000293331">
    <property type="component" value="Unassembled WGS sequence"/>
</dbReference>
<feature type="transmembrane region" description="Helical" evidence="2">
    <location>
        <begin position="48"/>
        <end position="66"/>
    </location>
</feature>
<feature type="region of interest" description="Disordered" evidence="1">
    <location>
        <begin position="97"/>
        <end position="125"/>
    </location>
</feature>
<evidence type="ECO:0000256" key="1">
    <source>
        <dbReference type="SAM" id="MobiDB-lite"/>
    </source>
</evidence>
<protein>
    <submittedName>
        <fullName evidence="3">DUF805 domain-containing protein</fullName>
    </submittedName>
</protein>
<dbReference type="PANTHER" id="PTHR34980:SF2">
    <property type="entry name" value="INNER MEMBRANE PROTEIN YHAH-RELATED"/>
    <property type="match status" value="1"/>
</dbReference>
<feature type="transmembrane region" description="Helical" evidence="2">
    <location>
        <begin position="23"/>
        <end position="42"/>
    </location>
</feature>
<organism evidence="3 4">
    <name type="scientific">Mucilaginibacter terrigena</name>
    <dbReference type="NCBI Taxonomy" id="2492395"/>
    <lineage>
        <taxon>Bacteria</taxon>
        <taxon>Pseudomonadati</taxon>
        <taxon>Bacteroidota</taxon>
        <taxon>Sphingobacteriia</taxon>
        <taxon>Sphingobacteriales</taxon>
        <taxon>Sphingobacteriaceae</taxon>
        <taxon>Mucilaginibacter</taxon>
    </lineage>
</organism>
<dbReference type="RefSeq" id="WP_129878115.1">
    <property type="nucleotide sequence ID" value="NZ_SEWG01000010.1"/>
</dbReference>
<keyword evidence="4" id="KW-1185">Reference proteome</keyword>
<keyword evidence="2" id="KW-1133">Transmembrane helix</keyword>
<reference evidence="3 4" key="1">
    <citation type="submission" date="2019-02" db="EMBL/GenBank/DDBJ databases">
        <title>Bacterial novel species Mucilaginibacter sp. 17JY9-4 isolated from soil.</title>
        <authorList>
            <person name="Jung H.-Y."/>
        </authorList>
    </citation>
    <scope>NUCLEOTIDE SEQUENCE [LARGE SCALE GENOMIC DNA]</scope>
    <source>
        <strain evidence="3 4">17JY9-4</strain>
    </source>
</reference>
<sequence length="125" mass="14064">MKYYFMVLQKYAQFSGRARRSEYWYFALFSTIISLALKYVGIAAGSPFLDSIYSLGVIIPSIAVGVRRMHDVGKSGWFILIPLYNLILACTDGTPGDNEYGPDPKGREGFGEWDYQKPTDVETNA</sequence>
<evidence type="ECO:0000256" key="2">
    <source>
        <dbReference type="SAM" id="Phobius"/>
    </source>
</evidence>
<dbReference type="PANTHER" id="PTHR34980">
    <property type="entry name" value="INNER MEMBRANE PROTEIN-RELATED-RELATED"/>
    <property type="match status" value="1"/>
</dbReference>
<accession>A0A4Q5LGU1</accession>
<dbReference type="AlphaFoldDB" id="A0A4Q5LGU1"/>
<name>A0A4Q5LGU1_9SPHI</name>
<dbReference type="OrthoDB" id="9812349at2"/>
<gene>
    <name evidence="3" type="ORF">EWM62_18240</name>
</gene>
<keyword evidence="2" id="KW-0812">Transmembrane</keyword>
<comment type="caution">
    <text evidence="3">The sequence shown here is derived from an EMBL/GenBank/DDBJ whole genome shotgun (WGS) entry which is preliminary data.</text>
</comment>
<dbReference type="InterPro" id="IPR008523">
    <property type="entry name" value="DUF805"/>
</dbReference>